<evidence type="ECO:0000313" key="3">
    <source>
        <dbReference type="Proteomes" id="UP000297900"/>
    </source>
</evidence>
<sequence>MNANKKTARIVGALFLIATAAFMIGSGLLESVLNNPDYLNNLYPNRMKVIAGMFFELINSAAVVGIAMLMFPILKQHDEGIALGYFGSRIIESALLIVSLISPLLLLTLSKEYISAGDTGGLYFQTMGTLAIKGQEIAFEMAMLVLSLGSLLFNYLLYKSKLIPRFISIIGLIGYAALLASSCLAINGIDIGMILYLPGALFEIIFPIWLIVKGFNLTTVDSRAVKES</sequence>
<feature type="transmembrane region" description="Helical" evidence="1">
    <location>
        <begin position="193"/>
        <end position="212"/>
    </location>
</feature>
<feature type="transmembrane region" description="Helical" evidence="1">
    <location>
        <begin position="49"/>
        <end position="74"/>
    </location>
</feature>
<dbReference type="InterPro" id="IPR025495">
    <property type="entry name" value="DUF4386"/>
</dbReference>
<comment type="caution">
    <text evidence="2">The sequence shown here is derived from an EMBL/GenBank/DDBJ whole genome shotgun (WGS) entry which is preliminary data.</text>
</comment>
<keyword evidence="1" id="KW-1133">Transmembrane helix</keyword>
<feature type="transmembrane region" description="Helical" evidence="1">
    <location>
        <begin position="169"/>
        <end position="187"/>
    </location>
</feature>
<organism evidence="2 3">
    <name type="scientific">Cohnella luojiensis</name>
    <dbReference type="NCBI Taxonomy" id="652876"/>
    <lineage>
        <taxon>Bacteria</taxon>
        <taxon>Bacillati</taxon>
        <taxon>Bacillota</taxon>
        <taxon>Bacilli</taxon>
        <taxon>Bacillales</taxon>
        <taxon>Paenibacillaceae</taxon>
        <taxon>Cohnella</taxon>
    </lineage>
</organism>
<keyword evidence="3" id="KW-1185">Reference proteome</keyword>
<evidence type="ECO:0000256" key="1">
    <source>
        <dbReference type="SAM" id="Phobius"/>
    </source>
</evidence>
<accession>A0A4Y8LRR1</accession>
<keyword evidence="1" id="KW-0472">Membrane</keyword>
<proteinExistence type="predicted"/>
<dbReference type="Pfam" id="PF14329">
    <property type="entry name" value="DUF4386"/>
    <property type="match status" value="1"/>
</dbReference>
<dbReference type="EMBL" id="SOMN01000042">
    <property type="protein sequence ID" value="TFE22718.1"/>
    <property type="molecule type" value="Genomic_DNA"/>
</dbReference>
<keyword evidence="1" id="KW-0812">Transmembrane</keyword>
<name>A0A4Y8LRR1_9BACL</name>
<dbReference type="AlphaFoldDB" id="A0A4Y8LRR1"/>
<feature type="transmembrane region" description="Helical" evidence="1">
    <location>
        <begin position="137"/>
        <end position="157"/>
    </location>
</feature>
<feature type="transmembrane region" description="Helical" evidence="1">
    <location>
        <begin position="86"/>
        <end position="106"/>
    </location>
</feature>
<dbReference type="Proteomes" id="UP000297900">
    <property type="component" value="Unassembled WGS sequence"/>
</dbReference>
<protein>
    <submittedName>
        <fullName evidence="2">DUF4386 domain-containing protein</fullName>
    </submittedName>
</protein>
<dbReference type="OrthoDB" id="1176146at2"/>
<feature type="transmembrane region" description="Helical" evidence="1">
    <location>
        <begin position="7"/>
        <end position="29"/>
    </location>
</feature>
<evidence type="ECO:0000313" key="2">
    <source>
        <dbReference type="EMBL" id="TFE22718.1"/>
    </source>
</evidence>
<dbReference type="RefSeq" id="WP_135154215.1">
    <property type="nucleotide sequence ID" value="NZ_SOMN01000042.1"/>
</dbReference>
<gene>
    <name evidence="2" type="ORF">E2980_21025</name>
</gene>
<reference evidence="2 3" key="1">
    <citation type="submission" date="2019-03" db="EMBL/GenBank/DDBJ databases">
        <title>Cohnella endophytica sp. nov., a novel endophytic bacterium isolated from bark of Sonneratia apetala.</title>
        <authorList>
            <person name="Tuo L."/>
        </authorList>
    </citation>
    <scope>NUCLEOTIDE SEQUENCE [LARGE SCALE GENOMIC DNA]</scope>
    <source>
        <strain evidence="2 3">CCTCC AB 208254</strain>
    </source>
</reference>